<comment type="caution">
    <text evidence="1">The sequence shown here is derived from an EMBL/GenBank/DDBJ whole genome shotgun (WGS) entry which is preliminary data.</text>
</comment>
<reference evidence="1" key="1">
    <citation type="journal article" date="2015" name="Nature">
        <title>Complex archaea that bridge the gap between prokaryotes and eukaryotes.</title>
        <authorList>
            <person name="Spang A."/>
            <person name="Saw J.H."/>
            <person name="Jorgensen S.L."/>
            <person name="Zaremba-Niedzwiedzka K."/>
            <person name="Martijn J."/>
            <person name="Lind A.E."/>
            <person name="van Eijk R."/>
            <person name="Schleper C."/>
            <person name="Guy L."/>
            <person name="Ettema T.J."/>
        </authorList>
    </citation>
    <scope>NUCLEOTIDE SEQUENCE</scope>
</reference>
<accession>A0A0F9Q5M4</accession>
<name>A0A0F9Q5M4_9ZZZZ</name>
<protein>
    <submittedName>
        <fullName evidence="1">Uncharacterized protein</fullName>
    </submittedName>
</protein>
<organism evidence="1">
    <name type="scientific">marine sediment metagenome</name>
    <dbReference type="NCBI Taxonomy" id="412755"/>
    <lineage>
        <taxon>unclassified sequences</taxon>
        <taxon>metagenomes</taxon>
        <taxon>ecological metagenomes</taxon>
    </lineage>
</organism>
<dbReference type="AlphaFoldDB" id="A0A0F9Q5M4"/>
<gene>
    <name evidence="1" type="ORF">LCGC14_0745430</name>
</gene>
<dbReference type="EMBL" id="LAZR01001774">
    <property type="protein sequence ID" value="KKN39260.1"/>
    <property type="molecule type" value="Genomic_DNA"/>
</dbReference>
<evidence type="ECO:0000313" key="1">
    <source>
        <dbReference type="EMBL" id="KKN39260.1"/>
    </source>
</evidence>
<proteinExistence type="predicted"/>
<sequence length="91" mass="9939">MEPVEPTDAPGRKVVFAAEQADYLPLVAHFTDGGTVLTRWRPNENERRAIMDGACIDLEVMTFGQPLQPLHVTVQGVNEPSWTGAPDDPAP</sequence>